<reference evidence="2" key="1">
    <citation type="journal article" date="2020" name="Nature">
        <title>Giant virus diversity and host interactions through global metagenomics.</title>
        <authorList>
            <person name="Schulz F."/>
            <person name="Roux S."/>
            <person name="Paez-Espino D."/>
            <person name="Jungbluth S."/>
            <person name="Walsh D.A."/>
            <person name="Denef V.J."/>
            <person name="McMahon K.D."/>
            <person name="Konstantinidis K.T."/>
            <person name="Eloe-Fadrosh E.A."/>
            <person name="Kyrpides N.C."/>
            <person name="Woyke T."/>
        </authorList>
    </citation>
    <scope>NUCLEOTIDE SEQUENCE</scope>
    <source>
        <strain evidence="2">GVMAG-S-3300013014-136</strain>
    </source>
</reference>
<dbReference type="EMBL" id="MN740963">
    <property type="protein sequence ID" value="QHU20179.1"/>
    <property type="molecule type" value="Genomic_DNA"/>
</dbReference>
<sequence length="33" mass="3721">MNENEQSLIAIMIFVIIALILLLSLCGVKEKFL</sequence>
<protein>
    <submittedName>
        <fullName evidence="2">Uncharacterized protein</fullName>
    </submittedName>
</protein>
<name>A0A6C0KRD5_9ZZZZ</name>
<evidence type="ECO:0000313" key="2">
    <source>
        <dbReference type="EMBL" id="QHU20179.1"/>
    </source>
</evidence>
<organism evidence="2">
    <name type="scientific">viral metagenome</name>
    <dbReference type="NCBI Taxonomy" id="1070528"/>
    <lineage>
        <taxon>unclassified sequences</taxon>
        <taxon>metagenomes</taxon>
        <taxon>organismal metagenomes</taxon>
    </lineage>
</organism>
<proteinExistence type="predicted"/>
<evidence type="ECO:0000256" key="1">
    <source>
        <dbReference type="SAM" id="Phobius"/>
    </source>
</evidence>
<dbReference type="AlphaFoldDB" id="A0A6C0KRD5"/>
<keyword evidence="1" id="KW-0472">Membrane</keyword>
<keyword evidence="1" id="KW-0812">Transmembrane</keyword>
<keyword evidence="1" id="KW-1133">Transmembrane helix</keyword>
<accession>A0A6C0KRD5</accession>
<feature type="transmembrane region" description="Helical" evidence="1">
    <location>
        <begin position="6"/>
        <end position="28"/>
    </location>
</feature>